<keyword evidence="3" id="KW-0805">Transcription regulation</keyword>
<dbReference type="CDD" id="cd00383">
    <property type="entry name" value="trans_reg_C"/>
    <property type="match status" value="1"/>
</dbReference>
<keyword evidence="5" id="KW-0804">Transcription</keyword>
<dbReference type="FunFam" id="1.10.10.10:FF:000005">
    <property type="entry name" value="Two-component system response regulator"/>
    <property type="match status" value="1"/>
</dbReference>
<evidence type="ECO:0000256" key="1">
    <source>
        <dbReference type="ARBA" id="ARBA00022553"/>
    </source>
</evidence>
<accession>A0A3G9IR00</accession>
<evidence type="ECO:0000256" key="6">
    <source>
        <dbReference type="PROSITE-ProRule" id="PRU00169"/>
    </source>
</evidence>
<dbReference type="InterPro" id="IPR039420">
    <property type="entry name" value="WalR-like"/>
</dbReference>
<dbReference type="Pfam" id="PF00072">
    <property type="entry name" value="Response_reg"/>
    <property type="match status" value="1"/>
</dbReference>
<dbReference type="OrthoDB" id="9790442at2"/>
<dbReference type="GO" id="GO:0000156">
    <property type="term" value="F:phosphorelay response regulator activity"/>
    <property type="evidence" value="ECO:0007669"/>
    <property type="project" value="TreeGrafter"/>
</dbReference>
<keyword evidence="11" id="KW-1185">Reference proteome</keyword>
<dbReference type="FunFam" id="3.40.50.2300:FF:000001">
    <property type="entry name" value="DNA-binding response regulator PhoB"/>
    <property type="match status" value="1"/>
</dbReference>
<dbReference type="RefSeq" id="WP_125666079.1">
    <property type="nucleotide sequence ID" value="NZ_AP019308.1"/>
</dbReference>
<evidence type="ECO:0000256" key="4">
    <source>
        <dbReference type="ARBA" id="ARBA00023125"/>
    </source>
</evidence>
<dbReference type="GO" id="GO:0032993">
    <property type="term" value="C:protein-DNA complex"/>
    <property type="evidence" value="ECO:0007669"/>
    <property type="project" value="TreeGrafter"/>
</dbReference>
<feature type="modified residue" description="4-aspartylphosphate" evidence="6">
    <location>
        <position position="53"/>
    </location>
</feature>
<feature type="domain" description="Response regulatory" evidence="8">
    <location>
        <begin position="4"/>
        <end position="118"/>
    </location>
</feature>
<dbReference type="Gene3D" id="6.10.250.690">
    <property type="match status" value="1"/>
</dbReference>
<proteinExistence type="predicted"/>
<evidence type="ECO:0000256" key="3">
    <source>
        <dbReference type="ARBA" id="ARBA00023015"/>
    </source>
</evidence>
<dbReference type="GO" id="GO:0006355">
    <property type="term" value="P:regulation of DNA-templated transcription"/>
    <property type="evidence" value="ECO:0007669"/>
    <property type="project" value="InterPro"/>
</dbReference>
<dbReference type="SUPFAM" id="SSF52172">
    <property type="entry name" value="CheY-like"/>
    <property type="match status" value="1"/>
</dbReference>
<feature type="domain" description="OmpR/PhoB-type" evidence="9">
    <location>
        <begin position="130"/>
        <end position="228"/>
    </location>
</feature>
<evidence type="ECO:0000313" key="11">
    <source>
        <dbReference type="Proteomes" id="UP000275368"/>
    </source>
</evidence>
<evidence type="ECO:0000259" key="8">
    <source>
        <dbReference type="PROSITE" id="PS50110"/>
    </source>
</evidence>
<dbReference type="GO" id="GO:0005829">
    <property type="term" value="C:cytosol"/>
    <property type="evidence" value="ECO:0007669"/>
    <property type="project" value="TreeGrafter"/>
</dbReference>
<dbReference type="InterPro" id="IPR011006">
    <property type="entry name" value="CheY-like_superfamily"/>
</dbReference>
<dbReference type="KEGG" id="pbk:Back11_20470"/>
<evidence type="ECO:0000313" key="10">
    <source>
        <dbReference type="EMBL" id="BBH20702.1"/>
    </source>
</evidence>
<organism evidence="10 11">
    <name type="scientific">Paenibacillus baekrokdamisoli</name>
    <dbReference type="NCBI Taxonomy" id="1712516"/>
    <lineage>
        <taxon>Bacteria</taxon>
        <taxon>Bacillati</taxon>
        <taxon>Bacillota</taxon>
        <taxon>Bacilli</taxon>
        <taxon>Bacillales</taxon>
        <taxon>Paenibacillaceae</taxon>
        <taxon>Paenibacillus</taxon>
    </lineage>
</organism>
<dbReference type="PROSITE" id="PS51755">
    <property type="entry name" value="OMPR_PHOB"/>
    <property type="match status" value="1"/>
</dbReference>
<dbReference type="InterPro" id="IPR036388">
    <property type="entry name" value="WH-like_DNA-bd_sf"/>
</dbReference>
<dbReference type="GO" id="GO:0000976">
    <property type="term" value="F:transcription cis-regulatory region binding"/>
    <property type="evidence" value="ECO:0007669"/>
    <property type="project" value="TreeGrafter"/>
</dbReference>
<dbReference type="InterPro" id="IPR001789">
    <property type="entry name" value="Sig_transdc_resp-reg_receiver"/>
</dbReference>
<keyword evidence="4 7" id="KW-0238">DNA-binding</keyword>
<dbReference type="Proteomes" id="UP000275368">
    <property type="component" value="Chromosome"/>
</dbReference>
<protein>
    <submittedName>
        <fullName evidence="10">Putative transcriptional regulatory protein YkoG</fullName>
    </submittedName>
</protein>
<keyword evidence="2" id="KW-0902">Two-component regulatory system</keyword>
<gene>
    <name evidence="10" type="primary">ykoG_2</name>
    <name evidence="10" type="ORF">Back11_20470</name>
</gene>
<sequence>MGTQVLVVEDEEKISRLLQLELSYEGYEVEIAADGREALEKATTRAWDVILLDVMLPEMTGIEVLRRIRKVDTLTPIIMLTARNSTPDKVNGLDQGANDYVTKPFEIEELLARIRACIRTRADETEAENSAQIQLDDLSLDRNTREVIRDGIPIELTPKEYDLLLFLMENKNHVLDREQIIKQVWGYDFLGDTNIVDVYIRYIRKKVDSDYPSKLIQTIRGVGYCMKEDKREAQE</sequence>
<evidence type="ECO:0000256" key="5">
    <source>
        <dbReference type="ARBA" id="ARBA00023163"/>
    </source>
</evidence>
<evidence type="ECO:0000256" key="2">
    <source>
        <dbReference type="ARBA" id="ARBA00023012"/>
    </source>
</evidence>
<dbReference type="Pfam" id="PF00486">
    <property type="entry name" value="Trans_reg_C"/>
    <property type="match status" value="1"/>
</dbReference>
<dbReference type="PANTHER" id="PTHR48111:SF22">
    <property type="entry name" value="REGULATOR OF RPOS"/>
    <property type="match status" value="1"/>
</dbReference>
<dbReference type="SMART" id="SM00448">
    <property type="entry name" value="REC"/>
    <property type="match status" value="1"/>
</dbReference>
<evidence type="ECO:0000256" key="7">
    <source>
        <dbReference type="PROSITE-ProRule" id="PRU01091"/>
    </source>
</evidence>
<dbReference type="Gene3D" id="1.10.10.10">
    <property type="entry name" value="Winged helix-like DNA-binding domain superfamily/Winged helix DNA-binding domain"/>
    <property type="match status" value="1"/>
</dbReference>
<dbReference type="AlphaFoldDB" id="A0A3G9IR00"/>
<dbReference type="SMART" id="SM00862">
    <property type="entry name" value="Trans_reg_C"/>
    <property type="match status" value="1"/>
</dbReference>
<keyword evidence="1 6" id="KW-0597">Phosphoprotein</keyword>
<dbReference type="PROSITE" id="PS50110">
    <property type="entry name" value="RESPONSE_REGULATORY"/>
    <property type="match status" value="1"/>
</dbReference>
<name>A0A3G9IR00_9BACL</name>
<reference evidence="10 11" key="1">
    <citation type="submission" date="2018-11" db="EMBL/GenBank/DDBJ databases">
        <title>Complete genome sequence of Paenibacillus baekrokdamisoli strain KCTC 33723.</title>
        <authorList>
            <person name="Kang S.W."/>
            <person name="Lee K.C."/>
            <person name="Kim K.K."/>
            <person name="Kim J.S."/>
            <person name="Kim D.S."/>
            <person name="Ko S.H."/>
            <person name="Yang S.H."/>
            <person name="Lee J.S."/>
        </authorList>
    </citation>
    <scope>NUCLEOTIDE SEQUENCE [LARGE SCALE GENOMIC DNA]</scope>
    <source>
        <strain evidence="10 11">KCTC 33723</strain>
    </source>
</reference>
<dbReference type="InterPro" id="IPR001867">
    <property type="entry name" value="OmpR/PhoB-type_DNA-bd"/>
</dbReference>
<feature type="DNA-binding region" description="OmpR/PhoB-type" evidence="7">
    <location>
        <begin position="130"/>
        <end position="228"/>
    </location>
</feature>
<dbReference type="EMBL" id="AP019308">
    <property type="protein sequence ID" value="BBH20702.1"/>
    <property type="molecule type" value="Genomic_DNA"/>
</dbReference>
<evidence type="ECO:0000259" key="9">
    <source>
        <dbReference type="PROSITE" id="PS51755"/>
    </source>
</evidence>
<dbReference type="Gene3D" id="3.40.50.2300">
    <property type="match status" value="1"/>
</dbReference>
<dbReference type="PANTHER" id="PTHR48111">
    <property type="entry name" value="REGULATOR OF RPOS"/>
    <property type="match status" value="1"/>
</dbReference>